<reference evidence="11 12" key="1">
    <citation type="submission" date="2015-06" db="EMBL/GenBank/DDBJ databases">
        <title>Survival trade-offs in plant roots during colonization by closely related pathogenic and mutualistic fungi.</title>
        <authorList>
            <person name="Hacquard S."/>
            <person name="Kracher B."/>
            <person name="Hiruma K."/>
            <person name="Weinman A."/>
            <person name="Muench P."/>
            <person name="Garrido Oter R."/>
            <person name="Ver Loren van Themaat E."/>
            <person name="Dallerey J.-F."/>
            <person name="Damm U."/>
            <person name="Henrissat B."/>
            <person name="Lespinet O."/>
            <person name="Thon M."/>
            <person name="Kemen E."/>
            <person name="McHardy A.C."/>
            <person name="Schulze-Lefert P."/>
            <person name="O'Connell R.J."/>
        </authorList>
    </citation>
    <scope>NUCLEOTIDE SEQUENCE [LARGE SCALE GENOMIC DNA]</scope>
    <source>
        <strain evidence="11 12">MAFF 238704</strain>
    </source>
</reference>
<dbReference type="PANTHER" id="PTHR46206:SF2">
    <property type="entry name" value="CYTOCHROME P450 MONOOXYGENASE AUSG-RELATED"/>
    <property type="match status" value="1"/>
</dbReference>
<comment type="cofactor">
    <cofactor evidence="1 8">
        <name>heme</name>
        <dbReference type="ChEBI" id="CHEBI:30413"/>
    </cofactor>
</comment>
<comment type="similarity">
    <text evidence="2 9">Belongs to the cytochrome P450 family.</text>
</comment>
<keyword evidence="10" id="KW-1133">Transmembrane helix</keyword>
<evidence type="ECO:0000256" key="4">
    <source>
        <dbReference type="ARBA" id="ARBA00022723"/>
    </source>
</evidence>
<dbReference type="Gene3D" id="1.10.630.10">
    <property type="entry name" value="Cytochrome P450"/>
    <property type="match status" value="1"/>
</dbReference>
<evidence type="ECO:0000256" key="2">
    <source>
        <dbReference type="ARBA" id="ARBA00010617"/>
    </source>
</evidence>
<evidence type="ECO:0000256" key="3">
    <source>
        <dbReference type="ARBA" id="ARBA00022617"/>
    </source>
</evidence>
<evidence type="ECO:0000313" key="12">
    <source>
        <dbReference type="Proteomes" id="UP000076584"/>
    </source>
</evidence>
<evidence type="ECO:0000256" key="8">
    <source>
        <dbReference type="PIRSR" id="PIRSR602403-1"/>
    </source>
</evidence>
<dbReference type="InterPro" id="IPR001128">
    <property type="entry name" value="Cyt_P450"/>
</dbReference>
<name>A0A162NJ57_COLIC</name>
<comment type="caution">
    <text evidence="11">The sequence shown here is derived from an EMBL/GenBank/DDBJ whole genome shotgun (WGS) entry which is preliminary data.</text>
</comment>
<feature type="transmembrane region" description="Helical" evidence="10">
    <location>
        <begin position="70"/>
        <end position="92"/>
    </location>
</feature>
<dbReference type="Proteomes" id="UP000076584">
    <property type="component" value="Unassembled WGS sequence"/>
</dbReference>
<organism evidence="11 12">
    <name type="scientific">Colletotrichum incanum</name>
    <name type="common">Soybean anthracnose fungus</name>
    <dbReference type="NCBI Taxonomy" id="1573173"/>
    <lineage>
        <taxon>Eukaryota</taxon>
        <taxon>Fungi</taxon>
        <taxon>Dikarya</taxon>
        <taxon>Ascomycota</taxon>
        <taxon>Pezizomycotina</taxon>
        <taxon>Sordariomycetes</taxon>
        <taxon>Hypocreomycetidae</taxon>
        <taxon>Glomerellales</taxon>
        <taxon>Glomerellaceae</taxon>
        <taxon>Colletotrichum</taxon>
        <taxon>Colletotrichum spaethianum species complex</taxon>
    </lineage>
</organism>
<keyword evidence="6 8" id="KW-0408">Iron</keyword>
<feature type="non-terminal residue" evidence="11">
    <location>
        <position position="1"/>
    </location>
</feature>
<evidence type="ECO:0000256" key="7">
    <source>
        <dbReference type="ARBA" id="ARBA00023033"/>
    </source>
</evidence>
<evidence type="ECO:0000256" key="6">
    <source>
        <dbReference type="ARBA" id="ARBA00023004"/>
    </source>
</evidence>
<dbReference type="InterPro" id="IPR002403">
    <property type="entry name" value="Cyt_P450_E_grp-IV"/>
</dbReference>
<dbReference type="GO" id="GO:0005506">
    <property type="term" value="F:iron ion binding"/>
    <property type="evidence" value="ECO:0007669"/>
    <property type="project" value="InterPro"/>
</dbReference>
<dbReference type="InterPro" id="IPR017972">
    <property type="entry name" value="Cyt_P450_CS"/>
</dbReference>
<evidence type="ECO:0000256" key="10">
    <source>
        <dbReference type="SAM" id="Phobius"/>
    </source>
</evidence>
<keyword evidence="12" id="KW-1185">Reference proteome</keyword>
<dbReference type="AlphaFoldDB" id="A0A162NJ57"/>
<evidence type="ECO:0000256" key="1">
    <source>
        <dbReference type="ARBA" id="ARBA00001971"/>
    </source>
</evidence>
<keyword evidence="5 9" id="KW-0560">Oxidoreductase</keyword>
<dbReference type="PRINTS" id="PR00465">
    <property type="entry name" value="EP450IV"/>
</dbReference>
<dbReference type="EMBL" id="LFIW01000549">
    <property type="protein sequence ID" value="KZL85991.1"/>
    <property type="molecule type" value="Genomic_DNA"/>
</dbReference>
<gene>
    <name evidence="11" type="ORF">CI238_13339</name>
</gene>
<protein>
    <submittedName>
        <fullName evidence="11">p450 monooxygenase</fullName>
    </submittedName>
</protein>
<keyword evidence="10" id="KW-0812">Transmembrane</keyword>
<evidence type="ECO:0000313" key="11">
    <source>
        <dbReference type="EMBL" id="KZL85991.1"/>
    </source>
</evidence>
<proteinExistence type="inferred from homology"/>
<dbReference type="STRING" id="1573173.A0A162NJ57"/>
<dbReference type="PANTHER" id="PTHR46206">
    <property type="entry name" value="CYTOCHROME P450"/>
    <property type="match status" value="1"/>
</dbReference>
<evidence type="ECO:0000256" key="9">
    <source>
        <dbReference type="RuleBase" id="RU000461"/>
    </source>
</evidence>
<sequence>LLYLASLPLLRRRRSLVWLNPLRHTPDRLPKTSFRGYNELVLSVHSLWPFMTPAPTYLPRAIMATAADRFAPFTGLTILLFSITILYLYLYFVVSHNSIPSFRPNGIGKIIRRAAQLQFVSCSKDILANARRRFPGQPFRVMTDLGEAVILPPDFAAEIQKHPHFSFTKAYEQDFHAGIPGFETANLGGLNSILLQSVARRQLTKSLSTLLADLCFHKSDPSHSEDRIIPALVKETSNSLEVSFTSSPEVADMLCPMQVWEVIDMKQCVLELVARVSSRIFLGEELCHDEQWLSIAKTYTTNFFVAATKLRLFPRATRRLVHWWIPECYKLRHQLHGARLLLHPIIEGRRQLRQAATDEGQDVPVYDDALEWIEEEAISRGVSCDPALVQLLLTTVAITTTTDLVQQCMICFAQHPEIFKPLREEISCVLAVGGWTKSSLYEMKLLDSAIKESQRLKPSSIVSMRRYVEERVKLSTGIVLEKGTRTYVDSYRMWDADTYENPEDWNAWRFFNLRGDPEKERLSQLVSTGPNNLAWGHGEHGCPGRFFAADEVKIMMCHLLVEYDWTLEPSSNLKPVIFGISAKTHPSVRLVVRRRGQNEKEIDLSNV</sequence>
<keyword evidence="3 8" id="KW-0349">Heme</keyword>
<dbReference type="SUPFAM" id="SSF48264">
    <property type="entry name" value="Cytochrome P450"/>
    <property type="match status" value="1"/>
</dbReference>
<dbReference type="GO" id="GO:0020037">
    <property type="term" value="F:heme binding"/>
    <property type="evidence" value="ECO:0007669"/>
    <property type="project" value="InterPro"/>
</dbReference>
<keyword evidence="10" id="KW-0472">Membrane</keyword>
<keyword evidence="7 9" id="KW-0503">Monooxygenase</keyword>
<accession>A0A162NJ57</accession>
<evidence type="ECO:0000256" key="5">
    <source>
        <dbReference type="ARBA" id="ARBA00023002"/>
    </source>
</evidence>
<dbReference type="Pfam" id="PF00067">
    <property type="entry name" value="p450"/>
    <property type="match status" value="1"/>
</dbReference>
<feature type="binding site" description="axial binding residue" evidence="8">
    <location>
        <position position="542"/>
    </location>
    <ligand>
        <name>heme</name>
        <dbReference type="ChEBI" id="CHEBI:30413"/>
    </ligand>
    <ligandPart>
        <name>Fe</name>
        <dbReference type="ChEBI" id="CHEBI:18248"/>
    </ligandPart>
</feature>
<dbReference type="GO" id="GO:0016705">
    <property type="term" value="F:oxidoreductase activity, acting on paired donors, with incorporation or reduction of molecular oxygen"/>
    <property type="evidence" value="ECO:0007669"/>
    <property type="project" value="InterPro"/>
</dbReference>
<dbReference type="CDD" id="cd11041">
    <property type="entry name" value="CYP503A1-like"/>
    <property type="match status" value="1"/>
</dbReference>
<keyword evidence="4 8" id="KW-0479">Metal-binding</keyword>
<dbReference type="InterPro" id="IPR036396">
    <property type="entry name" value="Cyt_P450_sf"/>
</dbReference>
<dbReference type="PROSITE" id="PS00086">
    <property type="entry name" value="CYTOCHROME_P450"/>
    <property type="match status" value="1"/>
</dbReference>
<dbReference type="GO" id="GO:0004497">
    <property type="term" value="F:monooxygenase activity"/>
    <property type="evidence" value="ECO:0007669"/>
    <property type="project" value="UniProtKB-KW"/>
</dbReference>